<dbReference type="InterPro" id="IPR051474">
    <property type="entry name" value="Anti-sigma-K/W_factor"/>
</dbReference>
<evidence type="ECO:0000313" key="3">
    <source>
        <dbReference type="EMBL" id="POZ22770.1"/>
    </source>
</evidence>
<dbReference type="PANTHER" id="PTHR37461:SF1">
    <property type="entry name" value="ANTI-SIGMA-K FACTOR RSKA"/>
    <property type="match status" value="1"/>
</dbReference>
<dbReference type="InterPro" id="IPR018764">
    <property type="entry name" value="RskA_C"/>
</dbReference>
<keyword evidence="4" id="KW-1185">Reference proteome</keyword>
<feature type="domain" description="Anti-sigma K factor RskA C-terminal" evidence="2">
    <location>
        <begin position="91"/>
        <end position="210"/>
    </location>
</feature>
<protein>
    <recommendedName>
        <fullName evidence="2">Anti-sigma K factor RskA C-terminal domain-containing protein</fullName>
    </recommendedName>
</protein>
<proteinExistence type="predicted"/>
<organism evidence="3 4">
    <name type="scientific">Lelliottia aquatilis</name>
    <dbReference type="NCBI Taxonomy" id="2080838"/>
    <lineage>
        <taxon>Bacteria</taxon>
        <taxon>Pseudomonadati</taxon>
        <taxon>Pseudomonadota</taxon>
        <taxon>Gammaproteobacteria</taxon>
        <taxon>Enterobacterales</taxon>
        <taxon>Enterobacteriaceae</taxon>
        <taxon>Lelliottia</taxon>
    </lineage>
</organism>
<sequence length="216" mass="23662">MNDHNEKRDDALAAEYALGTLRGNARLRFQKRLMHERDLAERVARWETMFSTLDSHLKPVQPPESVWKKIAINLPAQPTVRRNRPYLGWMAAAGLAAVALVTWYTTREPELTPLVVLNDTQQHGQWVVSADSQRQQLSLTPLRPAALTPNSSLQLWLIPAGGTPVSLGLLNSQAPTQVKLSHMTLAADAVIAISLEPQGGSPTGQPTGPVLFSGKI</sequence>
<dbReference type="PANTHER" id="PTHR37461">
    <property type="entry name" value="ANTI-SIGMA-K FACTOR RSKA"/>
    <property type="match status" value="1"/>
</dbReference>
<keyword evidence="1" id="KW-1133">Transmembrane helix</keyword>
<comment type="caution">
    <text evidence="3">The sequence shown here is derived from an EMBL/GenBank/DDBJ whole genome shotgun (WGS) entry which is preliminary data.</text>
</comment>
<evidence type="ECO:0000259" key="2">
    <source>
        <dbReference type="Pfam" id="PF10099"/>
    </source>
</evidence>
<evidence type="ECO:0000313" key="4">
    <source>
        <dbReference type="Proteomes" id="UP000237025"/>
    </source>
</evidence>
<dbReference type="Pfam" id="PF10099">
    <property type="entry name" value="RskA_C"/>
    <property type="match status" value="1"/>
</dbReference>
<dbReference type="RefSeq" id="WP_103949481.1">
    <property type="nucleotide sequence ID" value="NZ_PQVT01000008.1"/>
</dbReference>
<dbReference type="EMBL" id="PQVW01000007">
    <property type="protein sequence ID" value="POZ22770.1"/>
    <property type="molecule type" value="Genomic_DNA"/>
</dbReference>
<gene>
    <name evidence="3" type="ORF">C3712_11450</name>
</gene>
<reference evidence="3 4" key="1">
    <citation type="submission" date="2018-02" db="EMBL/GenBank/DDBJ databases">
        <title>Lelliotia aquatilis sp. nov., isolated from drinking water.</title>
        <authorList>
            <person name="Kaempfer P."/>
            <person name="Glaeser S."/>
            <person name="Exner M."/>
            <person name="Doijad S."/>
            <person name="Chakraborty T."/>
        </authorList>
    </citation>
    <scope>NUCLEOTIDE SEQUENCE [LARGE SCALE GENOMIC DNA]</scope>
    <source>
        <strain evidence="3 4">6331-17</strain>
    </source>
</reference>
<keyword evidence="1" id="KW-0812">Transmembrane</keyword>
<name>A0ABX5A176_9ENTR</name>
<keyword evidence="1" id="KW-0472">Membrane</keyword>
<dbReference type="Proteomes" id="UP000237025">
    <property type="component" value="Unassembled WGS sequence"/>
</dbReference>
<evidence type="ECO:0000256" key="1">
    <source>
        <dbReference type="SAM" id="Phobius"/>
    </source>
</evidence>
<feature type="transmembrane region" description="Helical" evidence="1">
    <location>
        <begin position="86"/>
        <end position="104"/>
    </location>
</feature>
<accession>A0ABX5A176</accession>